<name>A0AAN6YGJ4_9PEZI</name>
<evidence type="ECO:0000256" key="2">
    <source>
        <dbReference type="SAM" id="SignalP"/>
    </source>
</evidence>
<comment type="caution">
    <text evidence="3">The sequence shown here is derived from an EMBL/GenBank/DDBJ whole genome shotgun (WGS) entry which is preliminary data.</text>
</comment>
<reference evidence="3" key="2">
    <citation type="submission" date="2023-05" db="EMBL/GenBank/DDBJ databases">
        <authorList>
            <consortium name="Lawrence Berkeley National Laboratory"/>
            <person name="Steindorff A."/>
            <person name="Hensen N."/>
            <person name="Bonometti L."/>
            <person name="Westerberg I."/>
            <person name="Brannstrom I.O."/>
            <person name="Guillou S."/>
            <person name="Cros-Aarteil S."/>
            <person name="Calhoun S."/>
            <person name="Haridas S."/>
            <person name="Kuo A."/>
            <person name="Mondo S."/>
            <person name="Pangilinan J."/>
            <person name="Riley R."/>
            <person name="Labutti K."/>
            <person name="Andreopoulos B."/>
            <person name="Lipzen A."/>
            <person name="Chen C."/>
            <person name="Yanf M."/>
            <person name="Daum C."/>
            <person name="Ng V."/>
            <person name="Clum A."/>
            <person name="Ohm R."/>
            <person name="Martin F."/>
            <person name="Silar P."/>
            <person name="Natvig D."/>
            <person name="Lalanne C."/>
            <person name="Gautier V."/>
            <person name="Ament-Velasquez S.L."/>
            <person name="Kruys A."/>
            <person name="Hutchinson M.I."/>
            <person name="Powell A.J."/>
            <person name="Barry K."/>
            <person name="Miller A.N."/>
            <person name="Grigoriev I.V."/>
            <person name="Debuchy R."/>
            <person name="Gladieux P."/>
            <person name="Thoren M.H."/>
            <person name="Johannesson H."/>
        </authorList>
    </citation>
    <scope>NUCLEOTIDE SEQUENCE</scope>
    <source>
        <strain evidence="3">PSN293</strain>
    </source>
</reference>
<organism evidence="3 4">
    <name type="scientific">Rhypophila decipiens</name>
    <dbReference type="NCBI Taxonomy" id="261697"/>
    <lineage>
        <taxon>Eukaryota</taxon>
        <taxon>Fungi</taxon>
        <taxon>Dikarya</taxon>
        <taxon>Ascomycota</taxon>
        <taxon>Pezizomycotina</taxon>
        <taxon>Sordariomycetes</taxon>
        <taxon>Sordariomycetidae</taxon>
        <taxon>Sordariales</taxon>
        <taxon>Naviculisporaceae</taxon>
        <taxon>Rhypophila</taxon>
    </lineage>
</organism>
<feature type="region of interest" description="Disordered" evidence="1">
    <location>
        <begin position="142"/>
        <end position="164"/>
    </location>
</feature>
<evidence type="ECO:0000313" key="4">
    <source>
        <dbReference type="Proteomes" id="UP001301769"/>
    </source>
</evidence>
<reference evidence="3" key="1">
    <citation type="journal article" date="2023" name="Mol. Phylogenet. Evol.">
        <title>Genome-scale phylogeny and comparative genomics of the fungal order Sordariales.</title>
        <authorList>
            <person name="Hensen N."/>
            <person name="Bonometti L."/>
            <person name="Westerberg I."/>
            <person name="Brannstrom I.O."/>
            <person name="Guillou S."/>
            <person name="Cros-Aarteil S."/>
            <person name="Calhoun S."/>
            <person name="Haridas S."/>
            <person name="Kuo A."/>
            <person name="Mondo S."/>
            <person name="Pangilinan J."/>
            <person name="Riley R."/>
            <person name="LaButti K."/>
            <person name="Andreopoulos B."/>
            <person name="Lipzen A."/>
            <person name="Chen C."/>
            <person name="Yan M."/>
            <person name="Daum C."/>
            <person name="Ng V."/>
            <person name="Clum A."/>
            <person name="Steindorff A."/>
            <person name="Ohm R.A."/>
            <person name="Martin F."/>
            <person name="Silar P."/>
            <person name="Natvig D.O."/>
            <person name="Lalanne C."/>
            <person name="Gautier V."/>
            <person name="Ament-Velasquez S.L."/>
            <person name="Kruys A."/>
            <person name="Hutchinson M.I."/>
            <person name="Powell A.J."/>
            <person name="Barry K."/>
            <person name="Miller A.N."/>
            <person name="Grigoriev I.V."/>
            <person name="Debuchy R."/>
            <person name="Gladieux P."/>
            <person name="Hiltunen Thoren M."/>
            <person name="Johannesson H."/>
        </authorList>
    </citation>
    <scope>NUCLEOTIDE SEQUENCE</scope>
    <source>
        <strain evidence="3">PSN293</strain>
    </source>
</reference>
<gene>
    <name evidence="3" type="ORF">QBC37DRAFT_101873</name>
</gene>
<evidence type="ECO:0000313" key="3">
    <source>
        <dbReference type="EMBL" id="KAK4216227.1"/>
    </source>
</evidence>
<dbReference type="EMBL" id="MU858071">
    <property type="protein sequence ID" value="KAK4216227.1"/>
    <property type="molecule type" value="Genomic_DNA"/>
</dbReference>
<dbReference type="AlphaFoldDB" id="A0AAN6YGJ4"/>
<proteinExistence type="predicted"/>
<dbReference type="Proteomes" id="UP001301769">
    <property type="component" value="Unassembled WGS sequence"/>
</dbReference>
<feature type="chain" id="PRO_5042967856" evidence="2">
    <location>
        <begin position="26"/>
        <end position="341"/>
    </location>
</feature>
<keyword evidence="2" id="KW-0732">Signal</keyword>
<keyword evidence="4" id="KW-1185">Reference proteome</keyword>
<evidence type="ECO:0000256" key="1">
    <source>
        <dbReference type="SAM" id="MobiDB-lite"/>
    </source>
</evidence>
<protein>
    <submittedName>
        <fullName evidence="3">Uncharacterized protein</fullName>
    </submittedName>
</protein>
<feature type="signal peptide" evidence="2">
    <location>
        <begin position="1"/>
        <end position="25"/>
    </location>
</feature>
<accession>A0AAN6YGJ4</accession>
<sequence length="341" mass="37272">MRHSWITKAGGHLALLGAFLPLVLGDEAELRAIYQPECDGNNQGAVDDCQSAVNALWGFRGGVRIEAGCIDVVESGGCVIETCDMGGGGGTSIDYMAVAAAAQNILAFCRDDGKMTTGGQTKVEGMEQVGQGHSWGQVKLRAPLTGGPPDVQQQRRVKGRAEERGAAGDWKEVEIRPREEGRRRRYADENHPGGSPYVEVEYSLFRGNEASLPSDRMLLPQDQNLIRETMVGEWNRRSGGFWRPFDRRRTVGVEVVVGDLRYNIAIVAHGRRHVSEFPIADRPGIVNAFLRLHQDEGYPQAMTGYVHATTGEEVGMMTLSVNRVITAPIPERQLLIGPGSH</sequence>